<protein>
    <submittedName>
        <fullName evidence="1">Uncharacterized protein</fullName>
    </submittedName>
</protein>
<gene>
    <name evidence="1" type="ORF">HYPDE_30348</name>
</gene>
<dbReference type="Proteomes" id="UP000005952">
    <property type="component" value="Chromosome"/>
</dbReference>
<evidence type="ECO:0000313" key="1">
    <source>
        <dbReference type="EMBL" id="AGK57744.1"/>
    </source>
</evidence>
<keyword evidence="2" id="KW-1185">Reference proteome</keyword>
<dbReference type="KEGG" id="hdt:HYPDE_30348"/>
<dbReference type="EMBL" id="CP005587">
    <property type="protein sequence ID" value="AGK57744.1"/>
    <property type="molecule type" value="Genomic_DNA"/>
</dbReference>
<reference evidence="1 2" key="1">
    <citation type="journal article" date="2013" name="Genome Announc.">
        <title>Genome sequences for three denitrifying bacterial strains isolated from a uranium- and nitrate-contaminated subsurface environment.</title>
        <authorList>
            <person name="Venkatramanan R."/>
            <person name="Prakash O."/>
            <person name="Woyke T."/>
            <person name="Chain P."/>
            <person name="Goodwin L.A."/>
            <person name="Watson D."/>
            <person name="Brooks S."/>
            <person name="Kostka J.E."/>
            <person name="Green S.J."/>
        </authorList>
    </citation>
    <scope>NUCLEOTIDE SEQUENCE [LARGE SCALE GENOMIC DNA]</scope>
    <source>
        <strain evidence="1 2">1NES1</strain>
    </source>
</reference>
<accession>N0B2J7</accession>
<proteinExistence type="predicted"/>
<name>N0B2J7_9HYPH</name>
<sequence length="63" mass="6731">MSREGVMASVMSILMITRRRLEDGSPAGEGRRCGYRDISSVITRGFTNTNASGAIQPIQADAA</sequence>
<dbReference type="HOGENOM" id="CLU_2879804_0_0_5"/>
<organism evidence="1 2">
    <name type="scientific">Hyphomicrobium denitrificans 1NES1</name>
    <dbReference type="NCBI Taxonomy" id="670307"/>
    <lineage>
        <taxon>Bacteria</taxon>
        <taxon>Pseudomonadati</taxon>
        <taxon>Pseudomonadota</taxon>
        <taxon>Alphaproteobacteria</taxon>
        <taxon>Hyphomicrobiales</taxon>
        <taxon>Hyphomicrobiaceae</taxon>
        <taxon>Hyphomicrobium</taxon>
    </lineage>
</organism>
<evidence type="ECO:0000313" key="2">
    <source>
        <dbReference type="Proteomes" id="UP000005952"/>
    </source>
</evidence>
<dbReference type="AlphaFoldDB" id="N0B2J7"/>